<dbReference type="GO" id="GO:0003924">
    <property type="term" value="F:GTPase activity"/>
    <property type="evidence" value="ECO:0007669"/>
    <property type="project" value="InterPro"/>
</dbReference>
<keyword evidence="4" id="KW-0342">GTP-binding</keyword>
<dbReference type="GO" id="GO:0016020">
    <property type="term" value="C:membrane"/>
    <property type="evidence" value="ECO:0007669"/>
    <property type="project" value="UniProtKB-SubCell"/>
</dbReference>
<sequence>MNAEAPVTEEPRATPPRTGLLARAFGELHAYSERLRAVDAAIETLAGQAEGANEVAARKLRRQIREFEPGVTMIGQVKAGKTTLVNAMIGWPGLLPADINPWTSVVTSLHMEPAARGGAQAAKFRFFTEEEWSRLLTKGGRIGELARRAGADQELEKVRRQLNEMRETSRRRLGRKFEMLLGQTHDYGYFDEDLIQRYVCLGDAMDADSATDRLRGRFADITRSADLYLGQPEMPMRLCIRDTPGVNDTFMIREQITINAIRDSRLCVLVLSAHQALSTVDMALIRLISNIRARQVVIFVNRIDELSDPVRDIPEIRESIRATLKAHDGPEDAEIIFGSAHWAIHALQGAFEGLGLASAETLLKWAEHQYGEEADGKTVEEVVWELSGLPALCGIIARRVRTGEGAEFEERVTRAARNLATSMTATRNIVSRRVGSMPVRTISREQIGGEIDAIAERSLEQLDARFDAALRDLDGRLDGARRTFVARATSALARHLETNGEERVWTYDPSGLRVLLRAAYRVFAVAVAKSSKEIALGMTSEIRDACIGAFEIPEEDFALEGPPVPQPPAPISLGKTIALDIGGSWWSRWWRRRRNPQAYAEEFADLIAAEVEPMIAALRTEHAEAYRDAVKASLREFAETQRASLRELAAQTEVDGEELRERVGAADRTAAEAFDASLAVLSRRPAPEEERVPA</sequence>
<dbReference type="RefSeq" id="WP_113287657.1">
    <property type="nucleotide sequence ID" value="NZ_QNTQ01000001.1"/>
</dbReference>
<dbReference type="GO" id="GO:0008053">
    <property type="term" value="P:mitochondrial fusion"/>
    <property type="evidence" value="ECO:0007669"/>
    <property type="project" value="TreeGrafter"/>
</dbReference>
<evidence type="ECO:0000256" key="4">
    <source>
        <dbReference type="ARBA" id="ARBA00023134"/>
    </source>
</evidence>
<reference evidence="7 8" key="1">
    <citation type="submission" date="2018-07" db="EMBL/GenBank/DDBJ databases">
        <title>Rhodosalinus sp. strain E84T genomic sequence and assembly.</title>
        <authorList>
            <person name="Liu Z.-W."/>
            <person name="Lu D.-C."/>
        </authorList>
    </citation>
    <scope>NUCLEOTIDE SEQUENCE [LARGE SCALE GENOMIC DNA]</scope>
    <source>
        <strain evidence="7 8">E84</strain>
    </source>
</reference>
<dbReference type="PANTHER" id="PTHR10465:SF0">
    <property type="entry name" value="SARCALUMENIN"/>
    <property type="match status" value="1"/>
</dbReference>
<comment type="subcellular location">
    <subcellularLocation>
        <location evidence="1">Membrane</location>
    </subcellularLocation>
</comment>
<proteinExistence type="predicted"/>
<dbReference type="PANTHER" id="PTHR10465">
    <property type="entry name" value="TRANSMEMBRANE GTPASE FZO1"/>
    <property type="match status" value="1"/>
</dbReference>
<evidence type="ECO:0000259" key="6">
    <source>
        <dbReference type="Pfam" id="PF00350"/>
    </source>
</evidence>
<dbReference type="InterPro" id="IPR027094">
    <property type="entry name" value="Mitofusin_fam"/>
</dbReference>
<comment type="caution">
    <text evidence="7">The sequence shown here is derived from an EMBL/GenBank/DDBJ whole genome shotgun (WGS) entry which is preliminary data.</text>
</comment>
<protein>
    <recommendedName>
        <fullName evidence="6">Dynamin N-terminal domain-containing protein</fullName>
    </recommendedName>
</protein>
<dbReference type="SUPFAM" id="SSF52540">
    <property type="entry name" value="P-loop containing nucleoside triphosphate hydrolases"/>
    <property type="match status" value="1"/>
</dbReference>
<evidence type="ECO:0000313" key="7">
    <source>
        <dbReference type="EMBL" id="RBI87634.1"/>
    </source>
</evidence>
<organism evidence="7 8">
    <name type="scientific">Rhodosalinus halophilus</name>
    <dbReference type="NCBI Taxonomy" id="2259333"/>
    <lineage>
        <taxon>Bacteria</taxon>
        <taxon>Pseudomonadati</taxon>
        <taxon>Pseudomonadota</taxon>
        <taxon>Alphaproteobacteria</taxon>
        <taxon>Rhodobacterales</taxon>
        <taxon>Paracoccaceae</taxon>
        <taxon>Rhodosalinus</taxon>
    </lineage>
</organism>
<evidence type="ECO:0000256" key="1">
    <source>
        <dbReference type="ARBA" id="ARBA00004370"/>
    </source>
</evidence>
<dbReference type="Pfam" id="PF00350">
    <property type="entry name" value="Dynamin_N"/>
    <property type="match status" value="1"/>
</dbReference>
<dbReference type="Proteomes" id="UP000253370">
    <property type="component" value="Unassembled WGS sequence"/>
</dbReference>
<dbReference type="InterPro" id="IPR045063">
    <property type="entry name" value="Dynamin_N"/>
</dbReference>
<dbReference type="OrthoDB" id="7927795at2"/>
<name>A0A365UF97_9RHOB</name>
<dbReference type="GO" id="GO:0005525">
    <property type="term" value="F:GTP binding"/>
    <property type="evidence" value="ECO:0007669"/>
    <property type="project" value="UniProtKB-KW"/>
</dbReference>
<keyword evidence="8" id="KW-1185">Reference proteome</keyword>
<feature type="domain" description="Dynamin N-terminal" evidence="6">
    <location>
        <begin position="71"/>
        <end position="300"/>
    </location>
</feature>
<accession>A0A365UF97</accession>
<keyword evidence="2" id="KW-0547">Nucleotide-binding</keyword>
<evidence type="ECO:0000256" key="5">
    <source>
        <dbReference type="ARBA" id="ARBA00023136"/>
    </source>
</evidence>
<dbReference type="Gene3D" id="3.40.50.300">
    <property type="entry name" value="P-loop containing nucleotide triphosphate hydrolases"/>
    <property type="match status" value="1"/>
</dbReference>
<keyword evidence="5" id="KW-0472">Membrane</keyword>
<keyword evidence="3" id="KW-0378">Hydrolase</keyword>
<dbReference type="InterPro" id="IPR027417">
    <property type="entry name" value="P-loop_NTPase"/>
</dbReference>
<gene>
    <name evidence="7" type="ORF">DRV85_01540</name>
</gene>
<evidence type="ECO:0000313" key="8">
    <source>
        <dbReference type="Proteomes" id="UP000253370"/>
    </source>
</evidence>
<dbReference type="EMBL" id="QNTQ01000001">
    <property type="protein sequence ID" value="RBI87634.1"/>
    <property type="molecule type" value="Genomic_DNA"/>
</dbReference>
<evidence type="ECO:0000256" key="3">
    <source>
        <dbReference type="ARBA" id="ARBA00022801"/>
    </source>
</evidence>
<evidence type="ECO:0000256" key="2">
    <source>
        <dbReference type="ARBA" id="ARBA00022741"/>
    </source>
</evidence>
<dbReference type="AlphaFoldDB" id="A0A365UF97"/>